<keyword evidence="1" id="KW-0812">Transmembrane</keyword>
<proteinExistence type="predicted"/>
<gene>
    <name evidence="2" type="ORF">CwatDRAFT_3666</name>
</gene>
<sequence length="536" mass="62140">MAKRFEFDPELNLYAYSVEGLIELCKNNKNLAYTHIYKGSIETWLFKIGENELSDLVNQTRHDPEFMNKQNNWQQVDFMCERLSNKLNNRKFLELLDIDKAIEITLKEYETLRSEILQNASEISQLILLGLAAIFTIASIGLAPLSDFLTEEDTTIQMPLTVENVSEIIPDDAIKVFNDIKVIKKGFNKELKLRDFNQPVKDEIETKIKEDPILKKGLEGELDLDNAKVIIVGTSNEVEYYLKITRATNGKTIEELGLVPSIVIFNWLIPVLSLFLISRSLGNLQKNKVIGEYIYTRVEQKLVNLSILRKNYLKFENKKIDDQVINNDYRQYLTHISWENYIVERGKNYSGPSDLDLIFYLFTPISVISFVGGTALLMFDFSRNQWFWDDGQSREFILVDFVISLLPLFLILTIVIITIFIVSEQANFNQTNKVISLVVGDFLGLILSCIIIYFFEEIMTGEDILNTFKFSCLLVIRFLVYSWFVCISLMKKSEVDNQILRKKKDKNSKKMLTLIKLSMKLWMKCGTKIDNSLMFN</sequence>
<reference evidence="2" key="1">
    <citation type="submission" date="2004-02" db="EMBL/GenBank/DDBJ databases">
        <authorList>
            <consortium name="DOE Joint Genome Institute"/>
        </authorList>
    </citation>
    <scope>NUCLEOTIDE SEQUENCE [LARGE SCALE GENOMIC DNA]</scope>
    <source>
        <strain evidence="2">WH 8501</strain>
    </source>
</reference>
<evidence type="ECO:0000256" key="1">
    <source>
        <dbReference type="SAM" id="Phobius"/>
    </source>
</evidence>
<dbReference type="OrthoDB" id="583630at2"/>
<dbReference type="EMBL" id="AADV02000019">
    <property type="protein sequence ID" value="EAM50663.1"/>
    <property type="molecule type" value="Genomic_DNA"/>
</dbReference>
<protein>
    <submittedName>
        <fullName evidence="2">Uncharacterized protein</fullName>
    </submittedName>
</protein>
<feature type="transmembrane region" description="Helical" evidence="1">
    <location>
        <begin position="434"/>
        <end position="455"/>
    </location>
</feature>
<name>Q4C3D1_CROWT</name>
<organism evidence="2 3">
    <name type="scientific">Crocosphaera watsonii WH 8501</name>
    <dbReference type="NCBI Taxonomy" id="165597"/>
    <lineage>
        <taxon>Bacteria</taxon>
        <taxon>Bacillati</taxon>
        <taxon>Cyanobacteriota</taxon>
        <taxon>Cyanophyceae</taxon>
        <taxon>Oscillatoriophycideae</taxon>
        <taxon>Chroococcales</taxon>
        <taxon>Aphanothecaceae</taxon>
        <taxon>Crocosphaera</taxon>
    </lineage>
</organism>
<dbReference type="KEGG" id="cwa:CwatDRAFT_3666"/>
<dbReference type="Proteomes" id="UP000003922">
    <property type="component" value="Unassembled WGS sequence"/>
</dbReference>
<keyword evidence="1" id="KW-0472">Membrane</keyword>
<dbReference type="RefSeq" id="WP_007305672.1">
    <property type="nucleotide sequence ID" value="NZ_AADV02000019.1"/>
</dbReference>
<reference evidence="2" key="2">
    <citation type="submission" date="2005-06" db="EMBL/GenBank/DDBJ databases">
        <title>Sequencing of the draft genome and assembly of Crocosphaera watsonii WH 8501.</title>
        <authorList>
            <consortium name="US DOE Joint Genome Institute (JGI-PGF)"/>
            <person name="Copeland A."/>
            <person name="Lucas S."/>
            <person name="Lapidus A."/>
            <person name="Barry K."/>
            <person name="Detter C."/>
            <person name="Glavina T."/>
            <person name="Hammon N."/>
            <person name="Israni S."/>
            <person name="Pitluck S."/>
            <person name="Richardson P."/>
        </authorList>
    </citation>
    <scope>NUCLEOTIDE SEQUENCE [LARGE SCALE GENOMIC DNA]</scope>
    <source>
        <strain evidence="2">WH 8501</strain>
    </source>
</reference>
<feature type="transmembrane region" description="Helical" evidence="1">
    <location>
        <begin position="258"/>
        <end position="278"/>
    </location>
</feature>
<feature type="transmembrane region" description="Helical" evidence="1">
    <location>
        <begin position="401"/>
        <end position="422"/>
    </location>
</feature>
<feature type="transmembrane region" description="Helical" evidence="1">
    <location>
        <begin position="126"/>
        <end position="145"/>
    </location>
</feature>
<reference evidence="2" key="3">
    <citation type="submission" date="2016-12" db="EMBL/GenBank/DDBJ databases">
        <title>Annotation of the draft genome assembly of Crocosphaera watsonii WH 8501.</title>
        <authorList>
            <consortium name="US DOE Joint Genome Institute (JGI-ORNL)"/>
            <person name="Larimer F."/>
            <person name="Land M."/>
        </authorList>
    </citation>
    <scope>NUCLEOTIDE SEQUENCE</scope>
    <source>
        <strain evidence="2">WH 8501</strain>
    </source>
</reference>
<comment type="caution">
    <text evidence="2">The sequence shown here is derived from an EMBL/GenBank/DDBJ whole genome shotgun (WGS) entry which is preliminary data.</text>
</comment>
<keyword evidence="1" id="KW-1133">Transmembrane helix</keyword>
<evidence type="ECO:0000313" key="2">
    <source>
        <dbReference type="EMBL" id="EAM50663.1"/>
    </source>
</evidence>
<evidence type="ECO:0000313" key="3">
    <source>
        <dbReference type="Proteomes" id="UP000003922"/>
    </source>
</evidence>
<accession>Q4C3D1</accession>
<keyword evidence="3" id="KW-1185">Reference proteome</keyword>
<feature type="transmembrane region" description="Helical" evidence="1">
    <location>
        <begin position="467"/>
        <end position="490"/>
    </location>
</feature>
<feature type="transmembrane region" description="Helical" evidence="1">
    <location>
        <begin position="357"/>
        <end position="381"/>
    </location>
</feature>
<dbReference type="AlphaFoldDB" id="Q4C3D1"/>